<dbReference type="SMART" id="SM00304">
    <property type="entry name" value="HAMP"/>
    <property type="match status" value="2"/>
</dbReference>
<evidence type="ECO:0000259" key="6">
    <source>
        <dbReference type="PROSITE" id="PS50885"/>
    </source>
</evidence>
<keyword evidence="4" id="KW-0472">Membrane</keyword>
<dbReference type="PROSITE" id="PS50885">
    <property type="entry name" value="HAMP"/>
    <property type="match status" value="1"/>
</dbReference>
<accession>A0ABW8SQ87</accession>
<proteinExistence type="inferred from homology"/>
<evidence type="ECO:0000259" key="5">
    <source>
        <dbReference type="PROSITE" id="PS50111"/>
    </source>
</evidence>
<keyword evidence="4" id="KW-0812">Transmembrane</keyword>
<dbReference type="SMART" id="SM00283">
    <property type="entry name" value="MA"/>
    <property type="match status" value="1"/>
</dbReference>
<dbReference type="SUPFAM" id="SSF58104">
    <property type="entry name" value="Methyl-accepting chemotaxis protein (MCP) signaling domain"/>
    <property type="match status" value="1"/>
</dbReference>
<keyword evidence="1 3" id="KW-0807">Transducer</keyword>
<feature type="transmembrane region" description="Helical" evidence="4">
    <location>
        <begin position="189"/>
        <end position="214"/>
    </location>
</feature>
<comment type="similarity">
    <text evidence="2">Belongs to the methyl-accepting chemotaxis (MCP) protein family.</text>
</comment>
<dbReference type="Proteomes" id="UP001623660">
    <property type="component" value="Unassembled WGS sequence"/>
</dbReference>
<evidence type="ECO:0000313" key="8">
    <source>
        <dbReference type="Proteomes" id="UP001623660"/>
    </source>
</evidence>
<dbReference type="PRINTS" id="PR00260">
    <property type="entry name" value="CHEMTRNSDUCR"/>
</dbReference>
<dbReference type="EMBL" id="JBJHZX010000038">
    <property type="protein sequence ID" value="MFL0197823.1"/>
    <property type="molecule type" value="Genomic_DNA"/>
</dbReference>
<evidence type="ECO:0000256" key="1">
    <source>
        <dbReference type="ARBA" id="ARBA00023224"/>
    </source>
</evidence>
<dbReference type="InterPro" id="IPR004090">
    <property type="entry name" value="Chemotax_Me-accpt_rcpt"/>
</dbReference>
<dbReference type="RefSeq" id="WP_406793928.1">
    <property type="nucleotide sequence ID" value="NZ_JBJHZX010000038.1"/>
</dbReference>
<dbReference type="Gene3D" id="1.10.287.950">
    <property type="entry name" value="Methyl-accepting chemotaxis protein"/>
    <property type="match status" value="1"/>
</dbReference>
<dbReference type="CDD" id="cd06225">
    <property type="entry name" value="HAMP"/>
    <property type="match status" value="1"/>
</dbReference>
<reference evidence="7 8" key="1">
    <citation type="submission" date="2024-11" db="EMBL/GenBank/DDBJ databases">
        <authorList>
            <person name="Heng Y.C."/>
            <person name="Lim A.C.H."/>
            <person name="Lee J.K.Y."/>
            <person name="Kittelmann S."/>
        </authorList>
    </citation>
    <scope>NUCLEOTIDE SEQUENCE [LARGE SCALE GENOMIC DNA]</scope>
    <source>
        <strain evidence="7 8">WILCCON 0269</strain>
    </source>
</reference>
<protein>
    <submittedName>
        <fullName evidence="7">Methyl-accepting chemotaxis protein</fullName>
    </submittedName>
</protein>
<dbReference type="InterPro" id="IPR004089">
    <property type="entry name" value="MCPsignal_dom"/>
</dbReference>
<comment type="caution">
    <text evidence="7">The sequence shown here is derived from an EMBL/GenBank/DDBJ whole genome shotgun (WGS) entry which is preliminary data.</text>
</comment>
<feature type="domain" description="HAMP" evidence="6">
    <location>
        <begin position="212"/>
        <end position="264"/>
    </location>
</feature>
<keyword evidence="4" id="KW-1133">Transmembrane helix</keyword>
<feature type="domain" description="Methyl-accepting transducer" evidence="5">
    <location>
        <begin position="283"/>
        <end position="541"/>
    </location>
</feature>
<keyword evidence="8" id="KW-1185">Reference proteome</keyword>
<sequence length="570" mass="62752">MLKKMQISQKLIAVSIISTIFLIVVGIIGLISMNTINNNANMIYSDNLISLEKLYSIENNINKTLANMEHLLNDDFQADISSIKQNISNDTDTNNKLLVEYEKIPASDSKEQSDYNKVKSTLTQYRAVRAEVINYATCGNYAEANRVYFSDYIKLKQQLTNEINTIIQDNIICAQNMSNLNHVTYKSSLILQIAIIVLGALFLFILGTVMAAWFKKRMNTAINFVNNLADGDLTQETKILAEDELGNMAKALNIASANMRELVRELVNGMENMGASSEELTATTEEISATVANIKESIQGIVKGNEKLNSSTEEVSTTSEEIGIHINELTHRAIEGDKASEDIMERALNTKNKAKQSFDNASELYNDEEVKIQRAINDVQIVKEISVMAETIGQIAEETNLLSLNASIEAARAGEHGKGFVVVADEVGKLAEQSGEAVTNIRKIVEGVGNAITNLVANSRDILTFINIQVKPDYDMIKQIGQQYQEDAEFLNQMSKKISLSASTISESMSQVNTSIMNVSAATQQSASNSEEILASITQTSSAIEEVARQSQDTSDLAEKLIGLAHKFKV</sequence>
<dbReference type="InterPro" id="IPR003660">
    <property type="entry name" value="HAMP_dom"/>
</dbReference>
<organism evidence="7 8">
    <name type="scientific">Candidatus Clostridium eludens</name>
    <dbReference type="NCBI Taxonomy" id="3381663"/>
    <lineage>
        <taxon>Bacteria</taxon>
        <taxon>Bacillati</taxon>
        <taxon>Bacillota</taxon>
        <taxon>Clostridia</taxon>
        <taxon>Eubacteriales</taxon>
        <taxon>Clostridiaceae</taxon>
        <taxon>Clostridium</taxon>
    </lineage>
</organism>
<evidence type="ECO:0000256" key="3">
    <source>
        <dbReference type="PROSITE-ProRule" id="PRU00284"/>
    </source>
</evidence>
<evidence type="ECO:0000256" key="4">
    <source>
        <dbReference type="SAM" id="Phobius"/>
    </source>
</evidence>
<dbReference type="PANTHER" id="PTHR32089:SF112">
    <property type="entry name" value="LYSOZYME-LIKE PROTEIN-RELATED"/>
    <property type="match status" value="1"/>
</dbReference>
<evidence type="ECO:0000256" key="2">
    <source>
        <dbReference type="ARBA" id="ARBA00029447"/>
    </source>
</evidence>
<name>A0ABW8SQ87_9CLOT</name>
<dbReference type="PROSITE" id="PS50111">
    <property type="entry name" value="CHEMOTAXIS_TRANSDUC_2"/>
    <property type="match status" value="1"/>
</dbReference>
<dbReference type="Pfam" id="PF00015">
    <property type="entry name" value="MCPsignal"/>
    <property type="match status" value="1"/>
</dbReference>
<dbReference type="Pfam" id="PF12729">
    <property type="entry name" value="4HB_MCP_1"/>
    <property type="match status" value="1"/>
</dbReference>
<dbReference type="InterPro" id="IPR024478">
    <property type="entry name" value="HlyB_4HB_MCP"/>
</dbReference>
<feature type="transmembrane region" description="Helical" evidence="4">
    <location>
        <begin position="12"/>
        <end position="33"/>
    </location>
</feature>
<dbReference type="PANTHER" id="PTHR32089">
    <property type="entry name" value="METHYL-ACCEPTING CHEMOTAXIS PROTEIN MCPB"/>
    <property type="match status" value="1"/>
</dbReference>
<evidence type="ECO:0000313" key="7">
    <source>
        <dbReference type="EMBL" id="MFL0197823.1"/>
    </source>
</evidence>
<gene>
    <name evidence="7" type="ORF">ACJDU8_19960</name>
</gene>